<protein>
    <submittedName>
        <fullName evidence="10">ATP-dependent RNA helicase DDX54</fullName>
    </submittedName>
</protein>
<dbReference type="Gene3D" id="3.40.50.300">
    <property type="entry name" value="P-loop containing nucleotide triphosphate hydrolases"/>
    <property type="match status" value="2"/>
</dbReference>
<dbReference type="Proteomes" id="UP000324585">
    <property type="component" value="Unassembled WGS sequence"/>
</dbReference>
<sequence>MGFPTVDGVAGDDPVTQKYAVIKARGRAGTQAQRSGKGARAVHPPAADAQQHERSAEAELDLASGVGTHLESLLDLDTASESDAEPGLAKRAELPGASRPARTEKAVRQGSFEQLGLGPELCMALKKKGYRFPTPVQRKVIPLALAGDDVVVMARTGSGKTAAFLLPVLEQFRMGALSGGASGLNADAVAIHGPGPRVLVLSPTRELAMQTFRFVREYSKFMSTIRTTVIVGGEPLDAQFAALSSNPHIVIATPGRLLQVVSEMKSKYSLRQTRVAVFDEADRLFEGTLAQEAKEILALMGGGGNTAQLKRQTLLVSATMPKSLADFSRFGLRGGEDQKFVRLDVEKNLSPTLASAFYLTRSDERTAALLHLLRSMVSAENVRSVLIFVATKHRVDFLVQLLQSFPFLSDSAVLENSQVMKKKKPRSEKRKRFGTAADALDVDEHSSNLVVGVHGHMDQSGRTAAISAFRDGRARFMVVTDVAARGIDIPVLDAVINYDFPATPKLYVHRCGRAARAGRTGTTHCIVSSEDLPYVLDTFLFLGRKVFTFDRSTAASVPDWDGDINAASAFAWQMQTSFYLGRLPQAALEDEMESVQYKVQTRSELASQLKSAENAHRLYVKTRPQASGESARRAKDFIASLGSLETVPLHPWYLDACAGGAVKSSTNDVEPDPRGNERSAVDLIKPGMEIGDFALLSTWRPDGAGGPLPIASQIMRRQKDRRAVLLHGSRLDEEAGHEVMNAGAAPSAVALLQSRADEDEEIYPKTKRKKTSLRDLAKQSQRNSSFYLPLVPDEAADQVREDGLRIQSSQRGERTNTLRDQIVDMVGEDPEESKHLLKKRTNPMVWDSKRKRFVRQADLKRPTGGNRNNADQKNKPAGALFQAWRQKRKLTTGDVGSELRAQSKGDDFSGLGSRDFRKGSHGRHRALRMAKQTPGGGGSGTGPGKTKKDSELRDVAQIRKLRKDKSRKQAKSQGGKRKAARTGRPEMRPSKVGQGQAFTRSRALVKTRR</sequence>
<comment type="caution">
    <text evidence="10">The sequence shown here is derived from an EMBL/GenBank/DDBJ whole genome shotgun (WGS) entry which is preliminary data.</text>
</comment>
<dbReference type="SUPFAM" id="SSF52540">
    <property type="entry name" value="P-loop containing nucleoside triphosphate hydrolases"/>
    <property type="match status" value="1"/>
</dbReference>
<dbReference type="PROSITE" id="PS51192">
    <property type="entry name" value="HELICASE_ATP_BIND_1"/>
    <property type="match status" value="1"/>
</dbReference>
<keyword evidence="1" id="KW-0547">Nucleotide-binding</keyword>
<evidence type="ECO:0000259" key="9">
    <source>
        <dbReference type="PROSITE" id="PS51195"/>
    </source>
</evidence>
<evidence type="ECO:0000313" key="11">
    <source>
        <dbReference type="Proteomes" id="UP000324585"/>
    </source>
</evidence>
<evidence type="ECO:0000313" key="10">
    <source>
        <dbReference type="EMBL" id="KAA8492805.1"/>
    </source>
</evidence>
<keyword evidence="11" id="KW-1185">Reference proteome</keyword>
<dbReference type="Pfam" id="PF00271">
    <property type="entry name" value="Helicase_C"/>
    <property type="match status" value="1"/>
</dbReference>
<dbReference type="OMA" id="HNHEHEN"/>
<dbReference type="GO" id="GO:0003676">
    <property type="term" value="F:nucleic acid binding"/>
    <property type="evidence" value="ECO:0007669"/>
    <property type="project" value="InterPro"/>
</dbReference>
<dbReference type="InterPro" id="IPR050079">
    <property type="entry name" value="DEAD_box_RNA_helicase"/>
</dbReference>
<evidence type="ECO:0000256" key="3">
    <source>
        <dbReference type="ARBA" id="ARBA00022806"/>
    </source>
</evidence>
<keyword evidence="4" id="KW-0067">ATP-binding</keyword>
<proteinExistence type="predicted"/>
<feature type="region of interest" description="Disordered" evidence="6">
    <location>
        <begin position="892"/>
        <end position="1009"/>
    </location>
</feature>
<dbReference type="PANTHER" id="PTHR47959:SF8">
    <property type="entry name" value="RNA HELICASE"/>
    <property type="match status" value="1"/>
</dbReference>
<evidence type="ECO:0000256" key="5">
    <source>
        <dbReference type="PROSITE-ProRule" id="PRU00552"/>
    </source>
</evidence>
<dbReference type="SMART" id="SM00490">
    <property type="entry name" value="HELICc"/>
    <property type="match status" value="1"/>
</dbReference>
<keyword evidence="3 10" id="KW-0347">Helicase</keyword>
<feature type="domain" description="Helicase ATP-binding" evidence="7">
    <location>
        <begin position="141"/>
        <end position="338"/>
    </location>
</feature>
<feature type="region of interest" description="Disordered" evidence="6">
    <location>
        <begin position="26"/>
        <end position="53"/>
    </location>
</feature>
<organism evidence="10 11">
    <name type="scientific">Porphyridium purpureum</name>
    <name type="common">Red alga</name>
    <name type="synonym">Porphyridium cruentum</name>
    <dbReference type="NCBI Taxonomy" id="35688"/>
    <lineage>
        <taxon>Eukaryota</taxon>
        <taxon>Rhodophyta</taxon>
        <taxon>Bangiophyceae</taxon>
        <taxon>Porphyridiales</taxon>
        <taxon>Porphyridiaceae</taxon>
        <taxon>Porphyridium</taxon>
    </lineage>
</organism>
<dbReference type="GO" id="GO:0016787">
    <property type="term" value="F:hydrolase activity"/>
    <property type="evidence" value="ECO:0007669"/>
    <property type="project" value="UniProtKB-KW"/>
</dbReference>
<dbReference type="PROSITE" id="PS51195">
    <property type="entry name" value="Q_MOTIF"/>
    <property type="match status" value="1"/>
</dbReference>
<dbReference type="GO" id="GO:0005524">
    <property type="term" value="F:ATP binding"/>
    <property type="evidence" value="ECO:0007669"/>
    <property type="project" value="UniProtKB-KW"/>
</dbReference>
<feature type="compositionally biased region" description="Gly residues" evidence="6">
    <location>
        <begin position="934"/>
        <end position="943"/>
    </location>
</feature>
<dbReference type="EMBL" id="VRMN01000008">
    <property type="protein sequence ID" value="KAA8492805.1"/>
    <property type="molecule type" value="Genomic_DNA"/>
</dbReference>
<feature type="region of interest" description="Disordered" evidence="6">
    <location>
        <begin position="854"/>
        <end position="877"/>
    </location>
</feature>
<evidence type="ECO:0000256" key="4">
    <source>
        <dbReference type="ARBA" id="ARBA00022840"/>
    </source>
</evidence>
<dbReference type="InterPro" id="IPR011545">
    <property type="entry name" value="DEAD/DEAH_box_helicase_dom"/>
</dbReference>
<feature type="domain" description="DEAD-box RNA helicase Q" evidence="9">
    <location>
        <begin position="110"/>
        <end position="138"/>
    </location>
</feature>
<evidence type="ECO:0000256" key="1">
    <source>
        <dbReference type="ARBA" id="ARBA00022741"/>
    </source>
</evidence>
<keyword evidence="2" id="KW-0378">Hydrolase</keyword>
<dbReference type="InterPro" id="IPR014001">
    <property type="entry name" value="Helicase_ATP-bd"/>
</dbReference>
<accession>A0A5J4YNN0</accession>
<evidence type="ECO:0000256" key="2">
    <source>
        <dbReference type="ARBA" id="ARBA00022801"/>
    </source>
</evidence>
<dbReference type="AlphaFoldDB" id="A0A5J4YNN0"/>
<feature type="compositionally biased region" description="Basic residues" evidence="6">
    <location>
        <begin position="919"/>
        <end position="928"/>
    </location>
</feature>
<evidence type="ECO:0000259" key="8">
    <source>
        <dbReference type="PROSITE" id="PS51194"/>
    </source>
</evidence>
<dbReference type="PROSITE" id="PS00039">
    <property type="entry name" value="DEAD_ATP_HELICASE"/>
    <property type="match status" value="1"/>
</dbReference>
<dbReference type="OrthoDB" id="10261375at2759"/>
<dbReference type="InterPro" id="IPR027417">
    <property type="entry name" value="P-loop_NTPase"/>
</dbReference>
<reference evidence="11" key="1">
    <citation type="journal article" date="2019" name="Nat. Commun.">
        <title>Expansion of phycobilisome linker gene families in mesophilic red algae.</title>
        <authorList>
            <person name="Lee J."/>
            <person name="Kim D."/>
            <person name="Bhattacharya D."/>
            <person name="Yoon H.S."/>
        </authorList>
    </citation>
    <scope>NUCLEOTIDE SEQUENCE [LARGE SCALE GENOMIC DNA]</scope>
    <source>
        <strain evidence="11">CCMP 1328</strain>
    </source>
</reference>
<feature type="compositionally biased region" description="Basic residues" evidence="6">
    <location>
        <begin position="959"/>
        <end position="981"/>
    </location>
</feature>
<gene>
    <name evidence="10" type="ORF">FVE85_9077</name>
</gene>
<dbReference type="PANTHER" id="PTHR47959">
    <property type="entry name" value="ATP-DEPENDENT RNA HELICASE RHLE-RELATED"/>
    <property type="match status" value="1"/>
</dbReference>
<feature type="region of interest" description="Disordered" evidence="6">
    <location>
        <begin position="79"/>
        <end position="107"/>
    </location>
</feature>
<dbReference type="InterPro" id="IPR014014">
    <property type="entry name" value="RNA_helicase_DEAD_Q_motif"/>
</dbReference>
<evidence type="ECO:0000256" key="6">
    <source>
        <dbReference type="SAM" id="MobiDB-lite"/>
    </source>
</evidence>
<name>A0A5J4YNN0_PORPP</name>
<feature type="short sequence motif" description="Q motif" evidence="5">
    <location>
        <begin position="110"/>
        <end position="138"/>
    </location>
</feature>
<dbReference type="SMART" id="SM00487">
    <property type="entry name" value="DEXDc"/>
    <property type="match status" value="1"/>
</dbReference>
<dbReference type="InterPro" id="IPR001650">
    <property type="entry name" value="Helicase_C-like"/>
</dbReference>
<evidence type="ECO:0000259" key="7">
    <source>
        <dbReference type="PROSITE" id="PS51192"/>
    </source>
</evidence>
<dbReference type="Pfam" id="PF00270">
    <property type="entry name" value="DEAD"/>
    <property type="match status" value="1"/>
</dbReference>
<dbReference type="InterPro" id="IPR000629">
    <property type="entry name" value="RNA-helicase_DEAD-box_CS"/>
</dbReference>
<dbReference type="GO" id="GO:0005829">
    <property type="term" value="C:cytosol"/>
    <property type="evidence" value="ECO:0007669"/>
    <property type="project" value="TreeGrafter"/>
</dbReference>
<dbReference type="GO" id="GO:0003724">
    <property type="term" value="F:RNA helicase activity"/>
    <property type="evidence" value="ECO:0007669"/>
    <property type="project" value="InterPro"/>
</dbReference>
<dbReference type="PROSITE" id="PS51194">
    <property type="entry name" value="HELICASE_CTER"/>
    <property type="match status" value="1"/>
</dbReference>
<feature type="compositionally biased region" description="Basic and acidic residues" evidence="6">
    <location>
        <begin position="946"/>
        <end position="957"/>
    </location>
</feature>
<dbReference type="CDD" id="cd18787">
    <property type="entry name" value="SF2_C_DEAD"/>
    <property type="match status" value="1"/>
</dbReference>
<feature type="domain" description="Helicase C-terminal" evidence="8">
    <location>
        <begin position="371"/>
        <end position="565"/>
    </location>
</feature>